<dbReference type="Proteomes" id="UP001059893">
    <property type="component" value="Unassembled WGS sequence"/>
</dbReference>
<keyword evidence="1" id="KW-0560">Oxidoreductase</keyword>
<evidence type="ECO:0000256" key="1">
    <source>
        <dbReference type="ARBA" id="ARBA00023002"/>
    </source>
</evidence>
<dbReference type="SUPFAM" id="SSF51735">
    <property type="entry name" value="NAD(P)-binding Rossmann-fold domains"/>
    <property type="match status" value="1"/>
</dbReference>
<gene>
    <name evidence="2" type="ORF">MCOR33_005167</name>
</gene>
<accession>A0ABQ8NLA5</accession>
<dbReference type="PANTHER" id="PTHR43157">
    <property type="entry name" value="PHOSPHATIDYLINOSITOL-GLYCAN BIOSYNTHESIS CLASS F PROTEIN-RELATED"/>
    <property type="match status" value="1"/>
</dbReference>
<evidence type="ECO:0000313" key="2">
    <source>
        <dbReference type="EMBL" id="KAI6298782.1"/>
    </source>
</evidence>
<keyword evidence="3" id="KW-1185">Reference proteome</keyword>
<reference evidence="2" key="1">
    <citation type="submission" date="2021-01" db="EMBL/GenBank/DDBJ databases">
        <title>Deciphering the adaptive evolutionary patterns associated with biogeogrpahic diversity in the finger millet blast pathogen Magnaporthe oryzae in Eastern Africa.</title>
        <authorList>
            <person name="Onyema G."/>
            <person name="Shittu T.A."/>
            <person name="Dodsworth S."/>
            <person name="Devilliers S."/>
            <person name="Muthumeenakshi S."/>
            <person name="Sreenivasaprasad S."/>
        </authorList>
    </citation>
    <scope>NUCLEOTIDE SEQUENCE</scope>
    <source>
        <strain evidence="2">D15/s37</strain>
    </source>
</reference>
<dbReference type="EMBL" id="JABSND010000082">
    <property type="protein sequence ID" value="KAI6298782.1"/>
    <property type="molecule type" value="Genomic_DNA"/>
</dbReference>
<name>A0ABQ8NLA5_PYRGI</name>
<evidence type="ECO:0000313" key="3">
    <source>
        <dbReference type="Proteomes" id="UP001059893"/>
    </source>
</evidence>
<dbReference type="InterPro" id="IPR002347">
    <property type="entry name" value="SDR_fam"/>
</dbReference>
<dbReference type="InterPro" id="IPR036291">
    <property type="entry name" value="NAD(P)-bd_dom_sf"/>
</dbReference>
<sequence length="330" mass="35243">MSKYAAAYANPQGPGDARPTALQVVQDEGLTGQLGGKVVLITGANTGIGLETARAIHATGATLFVTGRDSKKAQEAVDSIKNHTPGSDAPVHPIELRLDSLASVRAAAEAFRSQSDRLHVLVLNAGVMATPLGTTQDGVETQFATNHLGHFLLFQLLKPVLLASSTPEAQCRVVALSSMAHHRTTVHLDDVNYEKGAYDPWEAYGRSKTANVLFANQLERRYGARGVHGLSVHPGLVLSNILQHCDMDEFRQLISSDAAQALISTPAQGAATPTYAAVGNEWEGLGGRYLADLADKTNAGDMTGPAAWTKDEQLQRALWERSNQLVGFEE</sequence>
<organism evidence="2 3">
    <name type="scientific">Pyricularia grisea</name>
    <name type="common">Crabgrass-specific blast fungus</name>
    <name type="synonym">Magnaporthe grisea</name>
    <dbReference type="NCBI Taxonomy" id="148305"/>
    <lineage>
        <taxon>Eukaryota</taxon>
        <taxon>Fungi</taxon>
        <taxon>Dikarya</taxon>
        <taxon>Ascomycota</taxon>
        <taxon>Pezizomycotina</taxon>
        <taxon>Sordariomycetes</taxon>
        <taxon>Sordariomycetidae</taxon>
        <taxon>Magnaporthales</taxon>
        <taxon>Pyriculariaceae</taxon>
        <taxon>Pyricularia</taxon>
    </lineage>
</organism>
<comment type="caution">
    <text evidence="2">The sequence shown here is derived from an EMBL/GenBank/DDBJ whole genome shotgun (WGS) entry which is preliminary data.</text>
</comment>
<dbReference type="PRINTS" id="PR00081">
    <property type="entry name" value="GDHRDH"/>
</dbReference>
<proteinExistence type="predicted"/>
<dbReference type="Gene3D" id="3.40.50.720">
    <property type="entry name" value="NAD(P)-binding Rossmann-like Domain"/>
    <property type="match status" value="1"/>
</dbReference>
<protein>
    <submittedName>
        <fullName evidence="2">Uncharacterized protein</fullName>
    </submittedName>
</protein>
<dbReference type="PANTHER" id="PTHR43157:SF31">
    <property type="entry name" value="PHOSPHATIDYLINOSITOL-GLYCAN BIOSYNTHESIS CLASS F PROTEIN"/>
    <property type="match status" value="1"/>
</dbReference>
<dbReference type="Pfam" id="PF00106">
    <property type="entry name" value="adh_short"/>
    <property type="match status" value="1"/>
</dbReference>